<gene>
    <name evidence="1" type="primary">PGGT1B</name>
    <name evidence="1" type="ORF">FBU59_001295</name>
</gene>
<dbReference type="Proteomes" id="UP001150603">
    <property type="component" value="Unassembled WGS sequence"/>
</dbReference>
<keyword evidence="2" id="KW-1185">Reference proteome</keyword>
<accession>A0ACC1JEF7</accession>
<sequence>MLNRDLHIRYFKRCLEMLPAAMQSLDATRMTLVQLCLVGLAVFDAIDEALTGDDKHRMIEWIYAQQVPANANNSNTQYRGFRGGSLFGPHGQIKYAPANCGNLAATYSALCALVLLGDSLERVDKPAIIGAMRQLQQESGCFSPHPHTTERDPRFIYCACAVAEILGDWSGIDIDAAVAYIQRCVCYDGGVTQGEFQEAHGGHLYCCVASLALMRRLDAIPVDRVLKWALFRQSDGYNGRINKAPDACYAFWVGASVEMMGGHDLIDADGTFAFLMKCQSKFGGVAKTPGEYPDPLHSALGLVGYSFCRPDQLQPMSPSLLLPLSLTRARSIGSAL</sequence>
<proteinExistence type="predicted"/>
<dbReference type="EC" id="2.5.1.59" evidence="1"/>
<protein>
    <submittedName>
        <fullName evidence="1">Geranylgeranyl transferase type-1 subunit beta</fullName>
        <ecNumber evidence="1">2.5.1.59</ecNumber>
    </submittedName>
</protein>
<dbReference type="EMBL" id="JANBPW010000547">
    <property type="protein sequence ID" value="KAJ1949099.1"/>
    <property type="molecule type" value="Genomic_DNA"/>
</dbReference>
<evidence type="ECO:0000313" key="2">
    <source>
        <dbReference type="Proteomes" id="UP001150603"/>
    </source>
</evidence>
<comment type="caution">
    <text evidence="1">The sequence shown here is derived from an EMBL/GenBank/DDBJ whole genome shotgun (WGS) entry which is preliminary data.</text>
</comment>
<organism evidence="1 2">
    <name type="scientific">Linderina macrospora</name>
    <dbReference type="NCBI Taxonomy" id="4868"/>
    <lineage>
        <taxon>Eukaryota</taxon>
        <taxon>Fungi</taxon>
        <taxon>Fungi incertae sedis</taxon>
        <taxon>Zoopagomycota</taxon>
        <taxon>Kickxellomycotina</taxon>
        <taxon>Kickxellomycetes</taxon>
        <taxon>Kickxellales</taxon>
        <taxon>Kickxellaceae</taxon>
        <taxon>Linderina</taxon>
    </lineage>
</organism>
<evidence type="ECO:0000313" key="1">
    <source>
        <dbReference type="EMBL" id="KAJ1949099.1"/>
    </source>
</evidence>
<reference evidence="1" key="1">
    <citation type="submission" date="2022-07" db="EMBL/GenBank/DDBJ databases">
        <title>Phylogenomic reconstructions and comparative analyses of Kickxellomycotina fungi.</title>
        <authorList>
            <person name="Reynolds N.K."/>
            <person name="Stajich J.E."/>
            <person name="Barry K."/>
            <person name="Grigoriev I.V."/>
            <person name="Crous P."/>
            <person name="Smith M.E."/>
        </authorList>
    </citation>
    <scope>NUCLEOTIDE SEQUENCE</scope>
    <source>
        <strain evidence="1">NRRL 5244</strain>
    </source>
</reference>
<name>A0ACC1JEF7_9FUNG</name>
<keyword evidence="1" id="KW-0808">Transferase</keyword>